<sequence length="257" mass="27685">MARMTQEPAMEGKVVIVTGASSGVGYATVRRLIHSEGATVIAVARRRMFRIEALANQAAKGQLTAITADMADRGQADALMAQVFEKYGHVDAFVHAVNRVLKLSALDVTDQEFDLTMQVNVKSALYAVQALTPHLRRQRCGGIVIYNPTPLETEAFVASEAVYAASANALSALASGWRRQLSSFGIPVVEVAPCPAKEALLATQTPHDQQIVETLRDTMFMTPRAGLTAIPEPLPPHANFSAPTVISERGGLRLMTF</sequence>
<dbReference type="PRINTS" id="PR00081">
    <property type="entry name" value="GDHRDH"/>
</dbReference>
<dbReference type="Gene3D" id="3.40.50.720">
    <property type="entry name" value="NAD(P)-binding Rossmann-like Domain"/>
    <property type="match status" value="1"/>
</dbReference>
<dbReference type="Pfam" id="PF00106">
    <property type="entry name" value="adh_short"/>
    <property type="match status" value="1"/>
</dbReference>
<dbReference type="OrthoDB" id="9775296at2"/>
<organism evidence="3 4">
    <name type="scientific">Capsulimonas corticalis</name>
    <dbReference type="NCBI Taxonomy" id="2219043"/>
    <lineage>
        <taxon>Bacteria</taxon>
        <taxon>Bacillati</taxon>
        <taxon>Armatimonadota</taxon>
        <taxon>Armatimonadia</taxon>
        <taxon>Capsulimonadales</taxon>
        <taxon>Capsulimonadaceae</taxon>
        <taxon>Capsulimonas</taxon>
    </lineage>
</organism>
<dbReference type="PANTHER" id="PTHR43669:SF3">
    <property type="entry name" value="ALCOHOL DEHYDROGENASE, PUTATIVE (AFU_ORTHOLOGUE AFUA_3G03445)-RELATED"/>
    <property type="match status" value="1"/>
</dbReference>
<dbReference type="InterPro" id="IPR036291">
    <property type="entry name" value="NAD(P)-bd_dom_sf"/>
</dbReference>
<dbReference type="RefSeq" id="WP_119319428.1">
    <property type="nucleotide sequence ID" value="NZ_AP025739.1"/>
</dbReference>
<evidence type="ECO:0000256" key="1">
    <source>
        <dbReference type="ARBA" id="ARBA00006484"/>
    </source>
</evidence>
<dbReference type="EMBL" id="AP025739">
    <property type="protein sequence ID" value="BDI32880.1"/>
    <property type="molecule type" value="Genomic_DNA"/>
</dbReference>
<comment type="similarity">
    <text evidence="1">Belongs to the short-chain dehydrogenases/reductases (SDR) family.</text>
</comment>
<evidence type="ECO:0000256" key="2">
    <source>
        <dbReference type="ARBA" id="ARBA00023002"/>
    </source>
</evidence>
<reference evidence="3 4" key="1">
    <citation type="journal article" date="2019" name="Int. J. Syst. Evol. Microbiol.">
        <title>Capsulimonas corticalis gen. nov., sp. nov., an aerobic capsulated bacterium, of a novel bacterial order, Capsulimonadales ord. nov., of the class Armatimonadia of the phylum Armatimonadetes.</title>
        <authorList>
            <person name="Li J."/>
            <person name="Kudo C."/>
            <person name="Tonouchi A."/>
        </authorList>
    </citation>
    <scope>NUCLEOTIDE SEQUENCE [LARGE SCALE GENOMIC DNA]</scope>
    <source>
        <strain evidence="3 4">AX-7</strain>
    </source>
</reference>
<keyword evidence="2" id="KW-0560">Oxidoreductase</keyword>
<keyword evidence="4" id="KW-1185">Reference proteome</keyword>
<accession>A0A9N7LBE3</accession>
<name>A0A9N7LBE3_9BACT</name>
<evidence type="ECO:0000313" key="3">
    <source>
        <dbReference type="EMBL" id="BDI32880.1"/>
    </source>
</evidence>
<dbReference type="PANTHER" id="PTHR43669">
    <property type="entry name" value="5-KETO-D-GLUCONATE 5-REDUCTASE"/>
    <property type="match status" value="1"/>
</dbReference>
<dbReference type="GO" id="GO:0016491">
    <property type="term" value="F:oxidoreductase activity"/>
    <property type="evidence" value="ECO:0007669"/>
    <property type="project" value="UniProtKB-KW"/>
</dbReference>
<proteinExistence type="inferred from homology"/>
<dbReference type="Proteomes" id="UP000287394">
    <property type="component" value="Chromosome"/>
</dbReference>
<dbReference type="KEGG" id="ccot:CCAX7_49310"/>
<dbReference type="SUPFAM" id="SSF51735">
    <property type="entry name" value="NAD(P)-binding Rossmann-fold domains"/>
    <property type="match status" value="1"/>
</dbReference>
<protein>
    <submittedName>
        <fullName evidence="3">Oxidoreductase</fullName>
    </submittedName>
</protein>
<dbReference type="CDD" id="cd05233">
    <property type="entry name" value="SDR_c"/>
    <property type="match status" value="1"/>
</dbReference>
<dbReference type="AlphaFoldDB" id="A0A9N7LBE3"/>
<dbReference type="InterPro" id="IPR002347">
    <property type="entry name" value="SDR_fam"/>
</dbReference>
<gene>
    <name evidence="3" type="ORF">CCAX7_49310</name>
</gene>
<evidence type="ECO:0000313" key="4">
    <source>
        <dbReference type="Proteomes" id="UP000287394"/>
    </source>
</evidence>